<dbReference type="PANTHER" id="PTHR44858:SF1">
    <property type="entry name" value="UDP-N-ACETYLGLUCOSAMINE--PEPTIDE N-ACETYLGLUCOSAMINYLTRANSFERASE SPINDLY-RELATED"/>
    <property type="match status" value="1"/>
</dbReference>
<feature type="repeat" description="TPR" evidence="3">
    <location>
        <begin position="120"/>
        <end position="153"/>
    </location>
</feature>
<gene>
    <name evidence="5" type="ORF">ENL96_02075</name>
</gene>
<dbReference type="PANTHER" id="PTHR44858">
    <property type="entry name" value="TETRATRICOPEPTIDE REPEAT PROTEIN 6"/>
    <property type="match status" value="1"/>
</dbReference>
<dbReference type="PROSITE" id="PS50005">
    <property type="entry name" value="TPR"/>
    <property type="match status" value="2"/>
</dbReference>
<name>A0A7C5YUR3_UNCC3</name>
<evidence type="ECO:0000256" key="1">
    <source>
        <dbReference type="ARBA" id="ARBA00022737"/>
    </source>
</evidence>
<evidence type="ECO:0000256" key="4">
    <source>
        <dbReference type="SAM" id="Phobius"/>
    </source>
</evidence>
<organism evidence="5">
    <name type="scientific">candidate division CPR3 bacterium</name>
    <dbReference type="NCBI Taxonomy" id="2268181"/>
    <lineage>
        <taxon>Bacteria</taxon>
        <taxon>Bacteria division CPR3</taxon>
    </lineage>
</organism>
<comment type="caution">
    <text evidence="5">The sequence shown here is derived from an EMBL/GenBank/DDBJ whole genome shotgun (WGS) entry which is preliminary data.</text>
</comment>
<keyword evidence="4" id="KW-0472">Membrane</keyword>
<reference evidence="5" key="1">
    <citation type="journal article" date="2020" name="mSystems">
        <title>Genome- and Community-Level Interaction Insights into Carbon Utilization and Element Cycling Functions of Hydrothermarchaeota in Hydrothermal Sediment.</title>
        <authorList>
            <person name="Zhou Z."/>
            <person name="Liu Y."/>
            <person name="Xu W."/>
            <person name="Pan J."/>
            <person name="Luo Z.H."/>
            <person name="Li M."/>
        </authorList>
    </citation>
    <scope>NUCLEOTIDE SEQUENCE [LARGE SCALE GENOMIC DNA]</scope>
    <source>
        <strain evidence="5">SpSt-1042</strain>
    </source>
</reference>
<keyword evidence="4" id="KW-0812">Transmembrane</keyword>
<evidence type="ECO:0000256" key="2">
    <source>
        <dbReference type="ARBA" id="ARBA00022803"/>
    </source>
</evidence>
<sequence length="270" mass="32174">MMLNIIKAIFIFCSLGALVNVGLYTISMGEIPISIVGIGEGVVGISVFFLLYIVFNSLFPTDSRQALKNVFNVFFSFLPRKWQEKGKKMYEKLDERFKKNKFRKEIKFWSEIVKKYSDNPRPYAERAFLLTELEEYDKALKDYDKILELNKTTYWCFDEDIFKRKAIIYEKKKEYEKAIESWTKAIESTSARWLDFWYRGCLYERIGKFKLAYDDFLKAKESSLWNTEIREKCPGFIGMCCVKMFELDYLARQQREQEELEARFSKVSQN</sequence>
<keyword evidence="1" id="KW-0677">Repeat</keyword>
<evidence type="ECO:0000256" key="3">
    <source>
        <dbReference type="PROSITE-ProRule" id="PRU00339"/>
    </source>
</evidence>
<proteinExistence type="predicted"/>
<feature type="transmembrane region" description="Helical" evidence="4">
    <location>
        <begin position="33"/>
        <end position="55"/>
    </location>
</feature>
<dbReference type="InterPro" id="IPR011990">
    <property type="entry name" value="TPR-like_helical_dom_sf"/>
</dbReference>
<protein>
    <submittedName>
        <fullName evidence="5">Uncharacterized protein</fullName>
    </submittedName>
</protein>
<accession>A0A7C5YUR3</accession>
<keyword evidence="4" id="KW-1133">Transmembrane helix</keyword>
<keyword evidence="2 3" id="KW-0802">TPR repeat</keyword>
<dbReference type="AlphaFoldDB" id="A0A7C5YUR3"/>
<dbReference type="EMBL" id="DRVY01000059">
    <property type="protein sequence ID" value="HHR92277.1"/>
    <property type="molecule type" value="Genomic_DNA"/>
</dbReference>
<dbReference type="Pfam" id="PF13181">
    <property type="entry name" value="TPR_8"/>
    <property type="match status" value="2"/>
</dbReference>
<dbReference type="SUPFAM" id="SSF48452">
    <property type="entry name" value="TPR-like"/>
    <property type="match status" value="1"/>
</dbReference>
<feature type="repeat" description="TPR" evidence="3">
    <location>
        <begin position="159"/>
        <end position="192"/>
    </location>
</feature>
<dbReference type="SMART" id="SM00028">
    <property type="entry name" value="TPR"/>
    <property type="match status" value="2"/>
</dbReference>
<dbReference type="InterPro" id="IPR019734">
    <property type="entry name" value="TPR_rpt"/>
</dbReference>
<evidence type="ECO:0000313" key="5">
    <source>
        <dbReference type="EMBL" id="HHR92277.1"/>
    </source>
</evidence>
<dbReference type="InterPro" id="IPR050498">
    <property type="entry name" value="Ycf3"/>
</dbReference>
<dbReference type="Gene3D" id="1.25.40.10">
    <property type="entry name" value="Tetratricopeptide repeat domain"/>
    <property type="match status" value="2"/>
</dbReference>